<dbReference type="AlphaFoldDB" id="A0A182QCU3"/>
<accession>A0A182QCU3</accession>
<dbReference type="VEuPathDB" id="VectorBase:AFAF007594"/>
<sequence>MCCKTLQKARSHVLQQEISSSARTVPGRTTLQDPYREHKIVDHFLNDSRARSVHNPLSTINTINTIIGPSARNSSHNPSIENGLRTDLCFCAWFTISIMPRVTSGTSPSTVGHPLYWNCVTWIVSFVLQLVTVNSRFV</sequence>
<dbReference type="EMBL" id="AXCN02000178">
    <property type="status" value="NOT_ANNOTATED_CDS"/>
    <property type="molecule type" value="Genomic_DNA"/>
</dbReference>
<dbReference type="EnsemblMetazoa" id="AFAF007594-RA">
    <property type="protein sequence ID" value="AFAF007594-PA"/>
    <property type="gene ID" value="AFAF007594"/>
</dbReference>
<reference evidence="1" key="2">
    <citation type="submission" date="2020-05" db="UniProtKB">
        <authorList>
            <consortium name="EnsemblMetazoa"/>
        </authorList>
    </citation>
    <scope>IDENTIFICATION</scope>
    <source>
        <strain evidence="1">FAR1</strain>
    </source>
</reference>
<reference evidence="2" key="1">
    <citation type="submission" date="2014-01" db="EMBL/GenBank/DDBJ databases">
        <title>The Genome Sequence of Anopheles farauti FAR1 (V2).</title>
        <authorList>
            <consortium name="The Broad Institute Genomics Platform"/>
            <person name="Neafsey D.E."/>
            <person name="Besansky N."/>
            <person name="Howell P."/>
            <person name="Walton C."/>
            <person name="Young S.K."/>
            <person name="Zeng Q."/>
            <person name="Gargeya S."/>
            <person name="Fitzgerald M."/>
            <person name="Haas B."/>
            <person name="Abouelleil A."/>
            <person name="Allen A.W."/>
            <person name="Alvarado L."/>
            <person name="Arachchi H.M."/>
            <person name="Berlin A.M."/>
            <person name="Chapman S.B."/>
            <person name="Gainer-Dewar J."/>
            <person name="Goldberg J."/>
            <person name="Griggs A."/>
            <person name="Gujja S."/>
            <person name="Hansen M."/>
            <person name="Howarth C."/>
            <person name="Imamovic A."/>
            <person name="Ireland A."/>
            <person name="Larimer J."/>
            <person name="McCowan C."/>
            <person name="Murphy C."/>
            <person name="Pearson M."/>
            <person name="Poon T.W."/>
            <person name="Priest M."/>
            <person name="Roberts A."/>
            <person name="Saif S."/>
            <person name="Shea T."/>
            <person name="Sisk P."/>
            <person name="Sykes S."/>
            <person name="Wortman J."/>
            <person name="Nusbaum C."/>
            <person name="Birren B."/>
        </authorList>
    </citation>
    <scope>NUCLEOTIDE SEQUENCE [LARGE SCALE GENOMIC DNA]</scope>
    <source>
        <strain evidence="2">FAR1</strain>
    </source>
</reference>
<proteinExistence type="predicted"/>
<organism evidence="1 2">
    <name type="scientific">Anopheles farauti</name>
    <dbReference type="NCBI Taxonomy" id="69004"/>
    <lineage>
        <taxon>Eukaryota</taxon>
        <taxon>Metazoa</taxon>
        <taxon>Ecdysozoa</taxon>
        <taxon>Arthropoda</taxon>
        <taxon>Hexapoda</taxon>
        <taxon>Insecta</taxon>
        <taxon>Pterygota</taxon>
        <taxon>Neoptera</taxon>
        <taxon>Endopterygota</taxon>
        <taxon>Diptera</taxon>
        <taxon>Nematocera</taxon>
        <taxon>Culicoidea</taxon>
        <taxon>Culicidae</taxon>
        <taxon>Anophelinae</taxon>
        <taxon>Anopheles</taxon>
    </lineage>
</organism>
<dbReference type="EMBL" id="AXCN02000177">
    <property type="status" value="NOT_ANNOTATED_CDS"/>
    <property type="molecule type" value="Genomic_DNA"/>
</dbReference>
<evidence type="ECO:0000313" key="1">
    <source>
        <dbReference type="EnsemblMetazoa" id="AFAF007594-PA"/>
    </source>
</evidence>
<keyword evidence="2" id="KW-1185">Reference proteome</keyword>
<evidence type="ECO:0000313" key="2">
    <source>
        <dbReference type="Proteomes" id="UP000075886"/>
    </source>
</evidence>
<name>A0A182QCU3_9DIPT</name>
<dbReference type="Proteomes" id="UP000075886">
    <property type="component" value="Unassembled WGS sequence"/>
</dbReference>
<protein>
    <submittedName>
        <fullName evidence="1">Uncharacterized protein</fullName>
    </submittedName>
</protein>